<evidence type="ECO:0000313" key="1">
    <source>
        <dbReference type="EMBL" id="RSN70439.1"/>
    </source>
</evidence>
<sequence length="86" mass="10258">MKEKAYHFILSRLQMRSCMKPELHVMLSFVRSLRERAKDYQIECEKTLLCSAVRLKSLVEEYERLRISLICSEDEHINKIGNIISR</sequence>
<dbReference type="EMBL" id="RCOR01000008">
    <property type="protein sequence ID" value="RSN70439.1"/>
    <property type="molecule type" value="Genomic_DNA"/>
</dbReference>
<dbReference type="AlphaFoldDB" id="A0A3R9QA71"/>
<organism evidence="1 2">
    <name type="scientific">Candidatus Korarchaeum cryptofilum</name>
    <dbReference type="NCBI Taxonomy" id="498846"/>
    <lineage>
        <taxon>Archaea</taxon>
        <taxon>Thermoproteota</taxon>
        <taxon>Candidatus Korarchaeia</taxon>
        <taxon>Candidatus Korarchaeales</taxon>
        <taxon>Candidatus Korarchaeaceae</taxon>
        <taxon>Candidatus Korarchaeum</taxon>
    </lineage>
</organism>
<proteinExistence type="predicted"/>
<name>A0A3R9QA71_9CREN</name>
<protein>
    <submittedName>
        <fullName evidence="1">Uncharacterized protein</fullName>
    </submittedName>
</protein>
<comment type="caution">
    <text evidence="1">The sequence shown here is derived from an EMBL/GenBank/DDBJ whole genome shotgun (WGS) entry which is preliminary data.</text>
</comment>
<accession>A0A3R9QA71</accession>
<evidence type="ECO:0000313" key="2">
    <source>
        <dbReference type="Proteomes" id="UP000278149"/>
    </source>
</evidence>
<gene>
    <name evidence="1" type="ORF">D9Q81_01220</name>
</gene>
<dbReference type="Proteomes" id="UP000278149">
    <property type="component" value="Unassembled WGS sequence"/>
</dbReference>
<reference evidence="1 2" key="1">
    <citation type="submission" date="2018-10" db="EMBL/GenBank/DDBJ databases">
        <title>Co-occurring genomic capacity for anaerobic methane metabolism and dissimilatory sulfite reduction discovered in the Korarchaeota.</title>
        <authorList>
            <person name="Mckay L.J."/>
            <person name="Dlakic M."/>
            <person name="Fields M.W."/>
            <person name="Delmont T.O."/>
            <person name="Eren A.M."/>
            <person name="Jay Z.J."/>
            <person name="Klingelsmith K.B."/>
            <person name="Rusch D.B."/>
            <person name="Inskeep W.P."/>
        </authorList>
    </citation>
    <scope>NUCLEOTIDE SEQUENCE [LARGE SCALE GENOMIC DNA]</scope>
    <source>
        <strain evidence="1 2">WS</strain>
    </source>
</reference>